<dbReference type="InterPro" id="IPR013611">
    <property type="entry name" value="Transp-assoc_OB_typ2"/>
</dbReference>
<comment type="caution">
    <text evidence="6">The sequence shown here is derived from an EMBL/GenBank/DDBJ whole genome shotgun (WGS) entry which is preliminary data.</text>
</comment>
<dbReference type="InterPro" id="IPR008995">
    <property type="entry name" value="Mo/tungstate-bd_C_term_dom"/>
</dbReference>
<dbReference type="AlphaFoldDB" id="A0A2S9QGJ2"/>
<evidence type="ECO:0000313" key="6">
    <source>
        <dbReference type="EMBL" id="PRH88477.1"/>
    </source>
</evidence>
<dbReference type="Pfam" id="PF00005">
    <property type="entry name" value="ABC_tran"/>
    <property type="match status" value="1"/>
</dbReference>
<dbReference type="PANTHER" id="PTHR42781:SF4">
    <property type="entry name" value="SPERMIDINE_PUTRESCINE IMPORT ATP-BINDING PROTEIN POTA"/>
    <property type="match status" value="1"/>
</dbReference>
<dbReference type="GO" id="GO:0005524">
    <property type="term" value="F:ATP binding"/>
    <property type="evidence" value="ECO:0007669"/>
    <property type="project" value="UniProtKB-KW"/>
</dbReference>
<keyword evidence="3" id="KW-0547">Nucleotide-binding</keyword>
<dbReference type="EMBL" id="PUEJ01000002">
    <property type="protein sequence ID" value="PRH88477.1"/>
    <property type="molecule type" value="Genomic_DNA"/>
</dbReference>
<name>A0A2S9QGJ2_9HYPH</name>
<proteinExistence type="inferred from homology"/>
<dbReference type="Gene3D" id="2.40.50.140">
    <property type="entry name" value="Nucleic acid-binding proteins"/>
    <property type="match status" value="1"/>
</dbReference>
<gene>
    <name evidence="6" type="ORF">C5L14_04325</name>
</gene>
<dbReference type="GO" id="GO:0022857">
    <property type="term" value="F:transmembrane transporter activity"/>
    <property type="evidence" value="ECO:0007669"/>
    <property type="project" value="InterPro"/>
</dbReference>
<dbReference type="Gene3D" id="3.40.50.300">
    <property type="entry name" value="P-loop containing nucleotide triphosphate hydrolases"/>
    <property type="match status" value="1"/>
</dbReference>
<dbReference type="GO" id="GO:0016887">
    <property type="term" value="F:ATP hydrolysis activity"/>
    <property type="evidence" value="ECO:0007669"/>
    <property type="project" value="InterPro"/>
</dbReference>
<evidence type="ECO:0000256" key="3">
    <source>
        <dbReference type="ARBA" id="ARBA00022741"/>
    </source>
</evidence>
<organism evidence="6 7">
    <name type="scientific">Labrys okinawensis</name>
    <dbReference type="NCBI Taxonomy" id="346911"/>
    <lineage>
        <taxon>Bacteria</taxon>
        <taxon>Pseudomonadati</taxon>
        <taxon>Pseudomonadota</taxon>
        <taxon>Alphaproteobacteria</taxon>
        <taxon>Hyphomicrobiales</taxon>
        <taxon>Xanthobacteraceae</taxon>
        <taxon>Labrys</taxon>
    </lineage>
</organism>
<evidence type="ECO:0000256" key="4">
    <source>
        <dbReference type="ARBA" id="ARBA00022840"/>
    </source>
</evidence>
<dbReference type="PROSITE" id="PS50893">
    <property type="entry name" value="ABC_TRANSPORTER_2"/>
    <property type="match status" value="1"/>
</dbReference>
<keyword evidence="4 6" id="KW-0067">ATP-binding</keyword>
<evidence type="ECO:0000259" key="5">
    <source>
        <dbReference type="PROSITE" id="PS50893"/>
    </source>
</evidence>
<dbReference type="GO" id="GO:0043190">
    <property type="term" value="C:ATP-binding cassette (ABC) transporter complex"/>
    <property type="evidence" value="ECO:0007669"/>
    <property type="project" value="InterPro"/>
</dbReference>
<dbReference type="InterPro" id="IPR050093">
    <property type="entry name" value="ABC_SmlMolc_Importer"/>
</dbReference>
<feature type="domain" description="ABC transporter" evidence="5">
    <location>
        <begin position="5"/>
        <end position="235"/>
    </location>
</feature>
<dbReference type="InterPro" id="IPR017871">
    <property type="entry name" value="ABC_transporter-like_CS"/>
</dbReference>
<dbReference type="OrthoDB" id="9802264at2"/>
<dbReference type="SUPFAM" id="SSF52540">
    <property type="entry name" value="P-loop containing nucleoside triphosphate hydrolases"/>
    <property type="match status" value="1"/>
</dbReference>
<protein>
    <submittedName>
        <fullName evidence="6">ABC transporter ATP-binding protein</fullName>
    </submittedName>
</protein>
<dbReference type="SUPFAM" id="SSF50331">
    <property type="entry name" value="MOP-like"/>
    <property type="match status" value="1"/>
</dbReference>
<dbReference type="Pfam" id="PF08402">
    <property type="entry name" value="TOBE_2"/>
    <property type="match status" value="1"/>
</dbReference>
<dbReference type="InterPro" id="IPR003439">
    <property type="entry name" value="ABC_transporter-like_ATP-bd"/>
</dbReference>
<dbReference type="Gene3D" id="2.40.50.100">
    <property type="match status" value="1"/>
</dbReference>
<dbReference type="InterPro" id="IPR003593">
    <property type="entry name" value="AAA+_ATPase"/>
</dbReference>
<dbReference type="InterPro" id="IPR027417">
    <property type="entry name" value="P-loop_NTPase"/>
</dbReference>
<keyword evidence="7" id="KW-1185">Reference proteome</keyword>
<comment type="similarity">
    <text evidence="1">Belongs to the ABC transporter superfamily.</text>
</comment>
<dbReference type="InterPro" id="IPR012340">
    <property type="entry name" value="NA-bd_OB-fold"/>
</dbReference>
<evidence type="ECO:0000256" key="1">
    <source>
        <dbReference type="ARBA" id="ARBA00005417"/>
    </source>
</evidence>
<sequence>MTASVSVRNASKTFGAFTALDDVSLEIAAGEFIVLLGPSGCGKTTLLSILGGFLTPTSGQVLIGGKDMTNVPPARRPTTTMFQDYALFPHMRLIDNVGFGLRMRGMGRAERDEKALGYLGLVGLDKAVAKKPHELSGGQRQRVALARALAVDPDVLLLDEPLGALDLKLRRQMQDELKAIQKRVGTTFVHVTHDQEEAMAIADRIVVMNSGHVEDVGPPATVYMRPRSLFSAGFMGEANFIAGEVADLRGNQARIDTALGSLVLPSAGFTTGEPRRHGSVTLCIRPEHFRPEAGEAGPTISLGEARVTGGAFFGTHYRCHLQPAAGPALVAHLPQSARLSEGQSLSLAVKPDDVVILPSREVIAHPI</sequence>
<reference evidence="6 7" key="1">
    <citation type="submission" date="2018-02" db="EMBL/GenBank/DDBJ databases">
        <title>Whole genome sequencing of endophytic bacterium.</title>
        <authorList>
            <person name="Eedara R."/>
            <person name="Podile A.R."/>
        </authorList>
    </citation>
    <scope>NUCLEOTIDE SEQUENCE [LARGE SCALE GENOMIC DNA]</scope>
    <source>
        <strain evidence="6 7">RP1T</strain>
    </source>
</reference>
<evidence type="ECO:0000313" key="7">
    <source>
        <dbReference type="Proteomes" id="UP000237682"/>
    </source>
</evidence>
<keyword evidence="2" id="KW-0813">Transport</keyword>
<dbReference type="SMART" id="SM00382">
    <property type="entry name" value="AAA"/>
    <property type="match status" value="1"/>
</dbReference>
<dbReference type="PROSITE" id="PS00211">
    <property type="entry name" value="ABC_TRANSPORTER_1"/>
    <property type="match status" value="1"/>
</dbReference>
<dbReference type="Proteomes" id="UP000237682">
    <property type="component" value="Unassembled WGS sequence"/>
</dbReference>
<dbReference type="FunFam" id="3.40.50.300:FF:000133">
    <property type="entry name" value="Spermidine/putrescine import ATP-binding protein PotA"/>
    <property type="match status" value="1"/>
</dbReference>
<dbReference type="PANTHER" id="PTHR42781">
    <property type="entry name" value="SPERMIDINE/PUTRESCINE IMPORT ATP-BINDING PROTEIN POTA"/>
    <property type="match status" value="1"/>
</dbReference>
<dbReference type="GO" id="GO:0015847">
    <property type="term" value="P:putrescine transport"/>
    <property type="evidence" value="ECO:0007669"/>
    <property type="project" value="UniProtKB-ARBA"/>
</dbReference>
<accession>A0A2S9QGJ2</accession>
<dbReference type="RefSeq" id="WP_105860828.1">
    <property type="nucleotide sequence ID" value="NZ_PUEJ01000002.1"/>
</dbReference>
<evidence type="ECO:0000256" key="2">
    <source>
        <dbReference type="ARBA" id="ARBA00022448"/>
    </source>
</evidence>